<reference evidence="2" key="1">
    <citation type="submission" date="2013-04" db="EMBL/GenBank/DDBJ databases">
        <title>The genome sequencing project of 58 acetic acid bacteria.</title>
        <authorList>
            <person name="Okamoto-Kainuma A."/>
            <person name="Ishikawa M."/>
            <person name="Umino S."/>
            <person name="Koizumi Y."/>
            <person name="Shiwa Y."/>
            <person name="Yoshikawa H."/>
            <person name="Matsutani M."/>
            <person name="Matsushita K."/>
        </authorList>
    </citation>
    <scope>NUCLEOTIDE SEQUENCE</scope>
    <source>
        <strain evidence="2">NRIC 0535</strain>
    </source>
</reference>
<evidence type="ECO:0008006" key="4">
    <source>
        <dbReference type="Google" id="ProtNLM"/>
    </source>
</evidence>
<comment type="caution">
    <text evidence="2">The sequence shown here is derived from an EMBL/GenBank/DDBJ whole genome shotgun (WGS) entry which is preliminary data.</text>
</comment>
<proteinExistence type="predicted"/>
<evidence type="ECO:0000313" key="2">
    <source>
        <dbReference type="EMBL" id="GBQ86378.1"/>
    </source>
</evidence>
<keyword evidence="1" id="KW-0732">Signal</keyword>
<name>A0ABQ0Q0V3_9PROT</name>
<dbReference type="Proteomes" id="UP001062776">
    <property type="component" value="Unassembled WGS sequence"/>
</dbReference>
<feature type="signal peptide" evidence="1">
    <location>
        <begin position="1"/>
        <end position="23"/>
    </location>
</feature>
<dbReference type="RefSeq" id="WP_264814817.1">
    <property type="nucleotide sequence ID" value="NZ_BAPV01000005.1"/>
</dbReference>
<evidence type="ECO:0000313" key="3">
    <source>
        <dbReference type="Proteomes" id="UP001062776"/>
    </source>
</evidence>
<dbReference type="EMBL" id="BAPV01000005">
    <property type="protein sequence ID" value="GBQ86378.1"/>
    <property type="molecule type" value="Genomic_DNA"/>
</dbReference>
<protein>
    <recommendedName>
        <fullName evidence="4">DUF5666 domain-containing protein</fullName>
    </recommendedName>
</protein>
<keyword evidence="3" id="KW-1185">Reference proteome</keyword>
<accession>A0ABQ0Q0V3</accession>
<feature type="chain" id="PRO_5046966734" description="DUF5666 domain-containing protein" evidence="1">
    <location>
        <begin position="24"/>
        <end position="229"/>
    </location>
</feature>
<organism evidence="2 3">
    <name type="scientific">Asaia krungthepensis NRIC 0535</name>
    <dbReference type="NCBI Taxonomy" id="1307925"/>
    <lineage>
        <taxon>Bacteria</taxon>
        <taxon>Pseudomonadati</taxon>
        <taxon>Pseudomonadota</taxon>
        <taxon>Alphaproteobacteria</taxon>
        <taxon>Acetobacterales</taxon>
        <taxon>Acetobacteraceae</taxon>
        <taxon>Asaia</taxon>
    </lineage>
</organism>
<sequence>MRILALGSCLAITLLSLPGIALAGAPQRIRGVITSVSGNEAVISTFMGPVTAHLTATTGYAGVKPAHLDDIHPDSFIGTAAVPSGDGRLRALEVTIFPNSMRGMGEGNYPWDLGKAGSMTNGAVTSMTNGTVAPARPAGSMTNGVVGAMGPGNGMGRDRQITVTYKGGSQSVTLPTTIPVVMLEPGDKSLLTPGAKVVAFGPVSGNAKGENEIEAMRIVVGEGGIKPPM</sequence>
<gene>
    <name evidence="2" type="ORF">AA0535_1006</name>
</gene>
<evidence type="ECO:0000256" key="1">
    <source>
        <dbReference type="SAM" id="SignalP"/>
    </source>
</evidence>